<comment type="caution">
    <text evidence="1">The sequence shown here is derived from an EMBL/GenBank/DDBJ whole genome shotgun (WGS) entry which is preliminary data.</text>
</comment>
<proteinExistence type="predicted"/>
<gene>
    <name evidence="1" type="ORF">S03H2_31397</name>
</gene>
<evidence type="ECO:0000313" key="1">
    <source>
        <dbReference type="EMBL" id="GAH48500.1"/>
    </source>
</evidence>
<organism evidence="1">
    <name type="scientific">marine sediment metagenome</name>
    <dbReference type="NCBI Taxonomy" id="412755"/>
    <lineage>
        <taxon>unclassified sequences</taxon>
        <taxon>metagenomes</taxon>
        <taxon>ecological metagenomes</taxon>
    </lineage>
</organism>
<sequence>FLELLNYYSTYRKKTIEGLVIAKMGISNYKKLTRKRAGIGG</sequence>
<accession>X1GUI0</accession>
<feature type="non-terminal residue" evidence="1">
    <location>
        <position position="1"/>
    </location>
</feature>
<reference evidence="1" key="1">
    <citation type="journal article" date="2014" name="Front. Microbiol.">
        <title>High frequency of phylogenetically diverse reductive dehalogenase-homologous genes in deep subseafloor sedimentary metagenomes.</title>
        <authorList>
            <person name="Kawai M."/>
            <person name="Futagami T."/>
            <person name="Toyoda A."/>
            <person name="Takaki Y."/>
            <person name="Nishi S."/>
            <person name="Hori S."/>
            <person name="Arai W."/>
            <person name="Tsubouchi T."/>
            <person name="Morono Y."/>
            <person name="Uchiyama I."/>
            <person name="Ito T."/>
            <person name="Fujiyama A."/>
            <person name="Inagaki F."/>
            <person name="Takami H."/>
        </authorList>
    </citation>
    <scope>NUCLEOTIDE SEQUENCE</scope>
    <source>
        <strain evidence="1">Expedition CK06-06</strain>
    </source>
</reference>
<protein>
    <submittedName>
        <fullName evidence="1">Uncharacterized protein</fullName>
    </submittedName>
</protein>
<name>X1GUI0_9ZZZZ</name>
<dbReference type="AlphaFoldDB" id="X1GUI0"/>
<dbReference type="EMBL" id="BARU01019036">
    <property type="protein sequence ID" value="GAH48500.1"/>
    <property type="molecule type" value="Genomic_DNA"/>
</dbReference>